<accession>A0ABT4VIC3</accession>
<dbReference type="Proteomes" id="UP001148313">
    <property type="component" value="Unassembled WGS sequence"/>
</dbReference>
<protein>
    <submittedName>
        <fullName evidence="3">MaoC family dehydratase N-terminal domain-containing protein</fullName>
    </submittedName>
</protein>
<feature type="region of interest" description="Disordered" evidence="1">
    <location>
        <begin position="154"/>
        <end position="176"/>
    </location>
</feature>
<gene>
    <name evidence="3" type="ORF">OOZ53_03700</name>
</gene>
<dbReference type="RefSeq" id="WP_271087966.1">
    <property type="nucleotide sequence ID" value="NZ_JAPJZH010000002.1"/>
</dbReference>
<name>A0ABT4VIC3_9HYPH</name>
<reference evidence="3" key="1">
    <citation type="submission" date="2022-11" db="EMBL/GenBank/DDBJ databases">
        <title>Hoeflea poritis sp. nov., isolated from scleractinian coral Porites lutea.</title>
        <authorList>
            <person name="Zhang G."/>
            <person name="Wei Q."/>
            <person name="Cai L."/>
        </authorList>
    </citation>
    <scope>NUCLEOTIDE SEQUENCE</scope>
    <source>
        <strain evidence="3">E7-10</strain>
    </source>
</reference>
<dbReference type="InterPro" id="IPR029069">
    <property type="entry name" value="HotDog_dom_sf"/>
</dbReference>
<dbReference type="Gene3D" id="3.10.129.10">
    <property type="entry name" value="Hotdog Thioesterase"/>
    <property type="match status" value="1"/>
</dbReference>
<keyword evidence="4" id="KW-1185">Reference proteome</keyword>
<proteinExistence type="predicted"/>
<evidence type="ECO:0000313" key="4">
    <source>
        <dbReference type="Proteomes" id="UP001148313"/>
    </source>
</evidence>
<dbReference type="Pfam" id="PF13452">
    <property type="entry name" value="FAS1_DH_region"/>
    <property type="match status" value="1"/>
</dbReference>
<feature type="domain" description="FAS1-like dehydratase" evidence="2">
    <location>
        <begin position="18"/>
        <end position="147"/>
    </location>
</feature>
<dbReference type="EMBL" id="JAPJZH010000002">
    <property type="protein sequence ID" value="MDA4844436.1"/>
    <property type="molecule type" value="Genomic_DNA"/>
</dbReference>
<dbReference type="InterPro" id="IPR039569">
    <property type="entry name" value="FAS1-like_DH_region"/>
</dbReference>
<dbReference type="SUPFAM" id="SSF54637">
    <property type="entry name" value="Thioesterase/thiol ester dehydrase-isomerase"/>
    <property type="match status" value="2"/>
</dbReference>
<comment type="caution">
    <text evidence="3">The sequence shown here is derived from an EMBL/GenBank/DDBJ whole genome shotgun (WGS) entry which is preliminary data.</text>
</comment>
<dbReference type="PANTHER" id="PTHR28152:SF1">
    <property type="entry name" value="HYDROXYACYL-THIOESTER DEHYDRATASE TYPE 2, MITOCHONDRIAL"/>
    <property type="match status" value="1"/>
</dbReference>
<evidence type="ECO:0000313" key="3">
    <source>
        <dbReference type="EMBL" id="MDA4844436.1"/>
    </source>
</evidence>
<dbReference type="InterPro" id="IPR052741">
    <property type="entry name" value="Mitochondrial_HTD2"/>
</dbReference>
<evidence type="ECO:0000259" key="2">
    <source>
        <dbReference type="Pfam" id="PF13452"/>
    </source>
</evidence>
<organism evidence="3 4">
    <name type="scientific">Hoeflea poritis</name>
    <dbReference type="NCBI Taxonomy" id="2993659"/>
    <lineage>
        <taxon>Bacteria</taxon>
        <taxon>Pseudomonadati</taxon>
        <taxon>Pseudomonadota</taxon>
        <taxon>Alphaproteobacteria</taxon>
        <taxon>Hyphomicrobiales</taxon>
        <taxon>Rhizobiaceae</taxon>
        <taxon>Hoeflea</taxon>
    </lineage>
</organism>
<evidence type="ECO:0000256" key="1">
    <source>
        <dbReference type="SAM" id="MobiDB-lite"/>
    </source>
</evidence>
<dbReference type="PANTHER" id="PTHR28152">
    <property type="entry name" value="HYDROXYACYL-THIOESTER DEHYDRATASE TYPE 2, MITOCHONDRIAL"/>
    <property type="match status" value="1"/>
</dbReference>
<sequence length="287" mass="31365">MPDDRSEELDLDYLNGWIGREETVSDVVTPELVRRFNATLDIGAPPPEIGAPAPLLVHLCLAPSVAATGELGPDGHPPRGDFVPPVPLPRRMWAGGELEFFDDLRIGDRVERHSRVADIAVKQGRSGALCFVTVEHRISVDARPVLTEIQNIVYRGPSDPSRGAGSPQPAKSGEHSRRIRVTAPLLFRYSALMFNGHRIHYDRAYATGTEGYPGLVVHGPLQATLLLHFAAELNAGRSPSRFTFRSKAPLFDDGDFILHAAQDGDVLHLWTAREGGPAAMEATAYWS</sequence>